<evidence type="ECO:0000313" key="10">
    <source>
        <dbReference type="Proteomes" id="UP000642748"/>
    </source>
</evidence>
<evidence type="ECO:0000256" key="2">
    <source>
        <dbReference type="ARBA" id="ARBA00022692"/>
    </source>
</evidence>
<keyword evidence="10" id="KW-1185">Reference proteome</keyword>
<dbReference type="AlphaFoldDB" id="A0A8J3VRS3"/>
<evidence type="ECO:0000259" key="8">
    <source>
        <dbReference type="PROSITE" id="PS51012"/>
    </source>
</evidence>
<dbReference type="InterPro" id="IPR000412">
    <property type="entry name" value="ABC_2_transport"/>
</dbReference>
<feature type="transmembrane region" description="Helical" evidence="6">
    <location>
        <begin position="69"/>
        <end position="91"/>
    </location>
</feature>
<dbReference type="GO" id="GO:0043190">
    <property type="term" value="C:ATP-binding cassette (ABC) transporter complex"/>
    <property type="evidence" value="ECO:0007669"/>
    <property type="project" value="InterPro"/>
</dbReference>
<name>A0A8J3VRS3_9ACTN</name>
<organism evidence="9 10">
    <name type="scientific">Rugosimonospora africana</name>
    <dbReference type="NCBI Taxonomy" id="556532"/>
    <lineage>
        <taxon>Bacteria</taxon>
        <taxon>Bacillati</taxon>
        <taxon>Actinomycetota</taxon>
        <taxon>Actinomycetes</taxon>
        <taxon>Micromonosporales</taxon>
        <taxon>Micromonosporaceae</taxon>
        <taxon>Rugosimonospora</taxon>
    </lineage>
</organism>
<feature type="compositionally biased region" description="Basic and acidic residues" evidence="7">
    <location>
        <begin position="268"/>
        <end position="280"/>
    </location>
</feature>
<feature type="region of interest" description="Disordered" evidence="7">
    <location>
        <begin position="268"/>
        <end position="293"/>
    </location>
</feature>
<dbReference type="InterPro" id="IPR013525">
    <property type="entry name" value="ABC2_TM"/>
</dbReference>
<evidence type="ECO:0000256" key="4">
    <source>
        <dbReference type="ARBA" id="ARBA00023136"/>
    </source>
</evidence>
<keyword evidence="2 6" id="KW-0812">Transmembrane</keyword>
<comment type="caution">
    <text evidence="9">The sequence shown here is derived from an EMBL/GenBank/DDBJ whole genome shotgun (WGS) entry which is preliminary data.</text>
</comment>
<evidence type="ECO:0000256" key="3">
    <source>
        <dbReference type="ARBA" id="ARBA00022989"/>
    </source>
</evidence>
<dbReference type="PROSITE" id="PS51012">
    <property type="entry name" value="ABC_TM2"/>
    <property type="match status" value="1"/>
</dbReference>
<keyword evidence="6" id="KW-1003">Cell membrane</keyword>
<sequence>MTAAVATTHGSSHRMPGLWSLLASQVGYQLRLLSRTPRAMFGSILMPAILLALRVGQVDRGSAGAAARTVPLVAGLAVLGLTSTAYVTYASSLVSARQDGVLRRWRTTPLPAVGYFCGKMVAAVLLAEGAAAVVIAIGVAMTGTHLDVAAVPVLAAVIAVGALAFAALATAVTVLIPTAESAFPVLAVTFYPLVLLSGAFGSLSVEPAWLTTLLSYLPAQPLVDAVTGALRHSAGVPPLPGRSLLVLAGWGAVGLLAAVRFFRWEPTRPPHGRTDRRTGDRSAGGSADRPRSQ</sequence>
<gene>
    <name evidence="9" type="ORF">Raf01_39480</name>
</gene>
<feature type="transmembrane region" description="Helical" evidence="6">
    <location>
        <begin position="112"/>
        <end position="141"/>
    </location>
</feature>
<dbReference type="Pfam" id="PF01061">
    <property type="entry name" value="ABC2_membrane"/>
    <property type="match status" value="1"/>
</dbReference>
<feature type="transmembrane region" description="Helical" evidence="6">
    <location>
        <begin position="183"/>
        <end position="205"/>
    </location>
</feature>
<dbReference type="RefSeq" id="WP_203919402.1">
    <property type="nucleotide sequence ID" value="NZ_BONZ01000038.1"/>
</dbReference>
<protein>
    <recommendedName>
        <fullName evidence="6">Transport permease protein</fullName>
    </recommendedName>
</protein>
<feature type="transmembrane region" description="Helical" evidence="6">
    <location>
        <begin position="39"/>
        <end position="57"/>
    </location>
</feature>
<dbReference type="Proteomes" id="UP000642748">
    <property type="component" value="Unassembled WGS sequence"/>
</dbReference>
<dbReference type="GO" id="GO:0046677">
    <property type="term" value="P:response to antibiotic"/>
    <property type="evidence" value="ECO:0007669"/>
    <property type="project" value="UniProtKB-KW"/>
</dbReference>
<keyword evidence="6" id="KW-0813">Transport</keyword>
<comment type="similarity">
    <text evidence="6">Belongs to the ABC-2 integral membrane protein family.</text>
</comment>
<evidence type="ECO:0000256" key="1">
    <source>
        <dbReference type="ARBA" id="ARBA00004141"/>
    </source>
</evidence>
<comment type="subcellular location">
    <subcellularLocation>
        <location evidence="6">Cell membrane</location>
        <topology evidence="6">Multi-pass membrane protein</topology>
    </subcellularLocation>
    <subcellularLocation>
        <location evidence="1">Membrane</location>
        <topology evidence="1">Multi-pass membrane protein</topology>
    </subcellularLocation>
</comment>
<evidence type="ECO:0000256" key="7">
    <source>
        <dbReference type="SAM" id="MobiDB-lite"/>
    </source>
</evidence>
<feature type="transmembrane region" description="Helical" evidence="6">
    <location>
        <begin position="153"/>
        <end position="176"/>
    </location>
</feature>
<dbReference type="PANTHER" id="PTHR43229:SF2">
    <property type="entry name" value="NODULATION PROTEIN J"/>
    <property type="match status" value="1"/>
</dbReference>
<feature type="domain" description="ABC transmembrane type-2" evidence="8">
    <location>
        <begin position="38"/>
        <end position="265"/>
    </location>
</feature>
<keyword evidence="3 6" id="KW-1133">Transmembrane helix</keyword>
<dbReference type="InterPro" id="IPR051784">
    <property type="entry name" value="Nod_factor_ABC_transporter"/>
</dbReference>
<dbReference type="PANTHER" id="PTHR43229">
    <property type="entry name" value="NODULATION PROTEIN J"/>
    <property type="match status" value="1"/>
</dbReference>
<dbReference type="EMBL" id="BONZ01000038">
    <property type="protein sequence ID" value="GIH15776.1"/>
    <property type="molecule type" value="Genomic_DNA"/>
</dbReference>
<accession>A0A8J3VRS3</accession>
<proteinExistence type="inferred from homology"/>
<dbReference type="GO" id="GO:0140359">
    <property type="term" value="F:ABC-type transporter activity"/>
    <property type="evidence" value="ECO:0007669"/>
    <property type="project" value="InterPro"/>
</dbReference>
<keyword evidence="5" id="KW-0046">Antibiotic resistance</keyword>
<dbReference type="InterPro" id="IPR047817">
    <property type="entry name" value="ABC2_TM_bact-type"/>
</dbReference>
<reference evidence="9" key="1">
    <citation type="submission" date="2021-01" db="EMBL/GenBank/DDBJ databases">
        <title>Whole genome shotgun sequence of Rugosimonospora africana NBRC 104875.</title>
        <authorList>
            <person name="Komaki H."/>
            <person name="Tamura T."/>
        </authorList>
    </citation>
    <scope>NUCLEOTIDE SEQUENCE</scope>
    <source>
        <strain evidence="9">NBRC 104875</strain>
    </source>
</reference>
<evidence type="ECO:0000256" key="5">
    <source>
        <dbReference type="ARBA" id="ARBA00023251"/>
    </source>
</evidence>
<evidence type="ECO:0000256" key="6">
    <source>
        <dbReference type="RuleBase" id="RU361157"/>
    </source>
</evidence>
<feature type="transmembrane region" description="Helical" evidence="6">
    <location>
        <begin position="244"/>
        <end position="262"/>
    </location>
</feature>
<evidence type="ECO:0000313" key="9">
    <source>
        <dbReference type="EMBL" id="GIH15776.1"/>
    </source>
</evidence>
<dbReference type="PIRSF" id="PIRSF006648">
    <property type="entry name" value="DrrB"/>
    <property type="match status" value="1"/>
</dbReference>
<keyword evidence="4 6" id="KW-0472">Membrane</keyword>